<dbReference type="PROSITE" id="PS51671">
    <property type="entry name" value="ACT"/>
    <property type="match status" value="1"/>
</dbReference>
<keyword evidence="6 8" id="KW-0100">Branched-chain amino acid biosynthesis</keyword>
<dbReference type="GO" id="GO:0009099">
    <property type="term" value="P:L-valine biosynthetic process"/>
    <property type="evidence" value="ECO:0007669"/>
    <property type="project" value="UniProtKB-UniRule"/>
</dbReference>
<dbReference type="GO" id="GO:0005829">
    <property type="term" value="C:cytosol"/>
    <property type="evidence" value="ECO:0007669"/>
    <property type="project" value="TreeGrafter"/>
</dbReference>
<dbReference type="Gene3D" id="3.30.70.260">
    <property type="match status" value="1"/>
</dbReference>
<dbReference type="Gene3D" id="3.30.70.1150">
    <property type="entry name" value="ACT-like. Chain A, domain 2"/>
    <property type="match status" value="1"/>
</dbReference>
<dbReference type="EC" id="2.2.1.6" evidence="8"/>
<feature type="domain" description="ACT" evidence="9">
    <location>
        <begin position="4"/>
        <end position="84"/>
    </location>
</feature>
<dbReference type="GO" id="GO:1990610">
    <property type="term" value="F:acetolactate synthase regulator activity"/>
    <property type="evidence" value="ECO:0007669"/>
    <property type="project" value="UniProtKB-UniRule"/>
</dbReference>
<name>A0A9D1SKB9_9FIRM</name>
<dbReference type="NCBIfam" id="TIGR00119">
    <property type="entry name" value="acolac_sm"/>
    <property type="match status" value="1"/>
</dbReference>
<organism evidence="10 11">
    <name type="scientific">Candidatus Caccalectryoclostridium excrementigallinarum</name>
    <dbReference type="NCBI Taxonomy" id="2840710"/>
    <lineage>
        <taxon>Bacteria</taxon>
        <taxon>Bacillati</taxon>
        <taxon>Bacillota</taxon>
        <taxon>Clostridia</taxon>
        <taxon>Christensenellales</taxon>
        <taxon>Christensenellaceae</taxon>
        <taxon>Christensenellaceae incertae sedis</taxon>
        <taxon>Candidatus Caccalectryoclostridium</taxon>
    </lineage>
</organism>
<reference evidence="10" key="2">
    <citation type="journal article" date="2021" name="PeerJ">
        <title>Extensive microbial diversity within the chicken gut microbiome revealed by metagenomics and culture.</title>
        <authorList>
            <person name="Gilroy R."/>
            <person name="Ravi A."/>
            <person name="Getino M."/>
            <person name="Pursley I."/>
            <person name="Horton D.L."/>
            <person name="Alikhan N.F."/>
            <person name="Baker D."/>
            <person name="Gharbi K."/>
            <person name="Hall N."/>
            <person name="Watson M."/>
            <person name="Adriaenssens E.M."/>
            <person name="Foster-Nyarko E."/>
            <person name="Jarju S."/>
            <person name="Secka A."/>
            <person name="Antonio M."/>
            <person name="Oren A."/>
            <person name="Chaudhuri R.R."/>
            <person name="La Ragione R."/>
            <person name="Hildebrand F."/>
            <person name="Pallen M.J."/>
        </authorList>
    </citation>
    <scope>NUCLEOTIDE SEQUENCE</scope>
    <source>
        <strain evidence="10">9366</strain>
    </source>
</reference>
<dbReference type="InterPro" id="IPR027271">
    <property type="entry name" value="Acetolactate_synth/TF_NikR_C"/>
</dbReference>
<evidence type="ECO:0000256" key="7">
    <source>
        <dbReference type="ARBA" id="ARBA00048670"/>
    </source>
</evidence>
<protein>
    <recommendedName>
        <fullName evidence="8">Acetolactate synthase small subunit</fullName>
        <shortName evidence="8">AHAS</shortName>
        <shortName evidence="8">ALS</shortName>
        <ecNumber evidence="8">2.2.1.6</ecNumber>
    </recommendedName>
    <alternativeName>
        <fullName evidence="8">Acetohydroxy-acid synthase small subunit</fullName>
    </alternativeName>
</protein>
<comment type="subunit">
    <text evidence="4 8">Dimer of large and small chains.</text>
</comment>
<dbReference type="NCBIfam" id="NF008864">
    <property type="entry name" value="PRK11895.1"/>
    <property type="match status" value="1"/>
</dbReference>
<evidence type="ECO:0000313" key="10">
    <source>
        <dbReference type="EMBL" id="HIU62797.1"/>
    </source>
</evidence>
<keyword evidence="5 8" id="KW-0028">Amino-acid biosynthesis</keyword>
<evidence type="ECO:0000313" key="11">
    <source>
        <dbReference type="Proteomes" id="UP000824145"/>
    </source>
</evidence>
<gene>
    <name evidence="10" type="primary">ilvN</name>
    <name evidence="10" type="ORF">IAB07_03395</name>
</gene>
<dbReference type="InterPro" id="IPR002912">
    <property type="entry name" value="ACT_dom"/>
</dbReference>
<evidence type="ECO:0000259" key="9">
    <source>
        <dbReference type="PROSITE" id="PS51671"/>
    </source>
</evidence>
<proteinExistence type="inferred from homology"/>
<dbReference type="GO" id="GO:0009097">
    <property type="term" value="P:isoleucine biosynthetic process"/>
    <property type="evidence" value="ECO:0007669"/>
    <property type="project" value="UniProtKB-UniRule"/>
</dbReference>
<comment type="function">
    <text evidence="8">Catalyzes the conversion of 2 pyruvate molecules into acetolactate in the first common step of the biosynthetic pathway of the branched-amino acids such as leucine, isoleucine, and valine.</text>
</comment>
<dbReference type="InterPro" id="IPR019455">
    <property type="entry name" value="Acetolactate_synth_ssu_C"/>
</dbReference>
<comment type="pathway">
    <text evidence="1 8">Amino-acid biosynthesis; L-isoleucine biosynthesis; L-isoleucine from 2-oxobutanoate: step 1/4.</text>
</comment>
<dbReference type="EMBL" id="DVNJ01000018">
    <property type="protein sequence ID" value="HIU62797.1"/>
    <property type="molecule type" value="Genomic_DNA"/>
</dbReference>
<dbReference type="PANTHER" id="PTHR30239">
    <property type="entry name" value="ACETOLACTATE SYNTHASE SMALL SUBUNIT"/>
    <property type="match status" value="1"/>
</dbReference>
<accession>A0A9D1SKB9</accession>
<reference evidence="10" key="1">
    <citation type="submission" date="2020-10" db="EMBL/GenBank/DDBJ databases">
        <authorList>
            <person name="Gilroy R."/>
        </authorList>
    </citation>
    <scope>NUCLEOTIDE SEQUENCE</scope>
    <source>
        <strain evidence="10">9366</strain>
    </source>
</reference>
<sequence length="165" mass="18270">MKHIISIVVKNNSSVLARISSLYGRRGFNIDSLSVAATDDPDISRITIVTQGDEYALDQIVKQTKKLQETIDCYPIVEDESVCRELLLVKVVTDSSFDNTLVNLCDKYGAQILDISENSVILELCGTSSKVDEFLSAVMGARGEHYDIRQVCRTGIAALKRGVRR</sequence>
<dbReference type="InterPro" id="IPR039557">
    <property type="entry name" value="AHAS_ACT"/>
</dbReference>
<keyword evidence="8 10" id="KW-0808">Transferase</keyword>
<dbReference type="InterPro" id="IPR004789">
    <property type="entry name" value="Acetalactate_synth_ssu"/>
</dbReference>
<comment type="catalytic activity">
    <reaction evidence="7 8">
        <text>2 pyruvate + H(+) = (2S)-2-acetolactate + CO2</text>
        <dbReference type="Rhea" id="RHEA:25249"/>
        <dbReference type="ChEBI" id="CHEBI:15361"/>
        <dbReference type="ChEBI" id="CHEBI:15378"/>
        <dbReference type="ChEBI" id="CHEBI:16526"/>
        <dbReference type="ChEBI" id="CHEBI:58476"/>
        <dbReference type="EC" id="2.2.1.6"/>
    </reaction>
</comment>
<comment type="pathway">
    <text evidence="2 8">Amino-acid biosynthesis; L-valine biosynthesis; L-valine from pyruvate: step 1/4.</text>
</comment>
<dbReference type="Pfam" id="PF10369">
    <property type="entry name" value="ALS_ss_C"/>
    <property type="match status" value="1"/>
</dbReference>
<dbReference type="CDD" id="cd04878">
    <property type="entry name" value="ACT_AHAS"/>
    <property type="match status" value="1"/>
</dbReference>
<evidence type="ECO:0000256" key="1">
    <source>
        <dbReference type="ARBA" id="ARBA00004974"/>
    </source>
</evidence>
<evidence type="ECO:0000256" key="6">
    <source>
        <dbReference type="ARBA" id="ARBA00023304"/>
    </source>
</evidence>
<dbReference type="Proteomes" id="UP000824145">
    <property type="component" value="Unassembled WGS sequence"/>
</dbReference>
<evidence type="ECO:0000256" key="5">
    <source>
        <dbReference type="ARBA" id="ARBA00022605"/>
    </source>
</evidence>
<dbReference type="AlphaFoldDB" id="A0A9D1SKB9"/>
<dbReference type="InterPro" id="IPR045865">
    <property type="entry name" value="ACT-like_dom_sf"/>
</dbReference>
<evidence type="ECO:0000256" key="8">
    <source>
        <dbReference type="RuleBase" id="RU368092"/>
    </source>
</evidence>
<dbReference type="Pfam" id="PF22629">
    <property type="entry name" value="ACT_AHAS_ss"/>
    <property type="match status" value="1"/>
</dbReference>
<evidence type="ECO:0000256" key="2">
    <source>
        <dbReference type="ARBA" id="ARBA00005025"/>
    </source>
</evidence>
<dbReference type="PANTHER" id="PTHR30239:SF0">
    <property type="entry name" value="ACETOLACTATE SYNTHASE SMALL SUBUNIT 1, CHLOROPLASTIC"/>
    <property type="match status" value="1"/>
</dbReference>
<comment type="caution">
    <text evidence="10">The sequence shown here is derived from an EMBL/GenBank/DDBJ whole genome shotgun (WGS) entry which is preliminary data.</text>
</comment>
<evidence type="ECO:0000256" key="3">
    <source>
        <dbReference type="ARBA" id="ARBA00006341"/>
    </source>
</evidence>
<dbReference type="GO" id="GO:0003984">
    <property type="term" value="F:acetolactate synthase activity"/>
    <property type="evidence" value="ECO:0007669"/>
    <property type="project" value="UniProtKB-UniRule"/>
</dbReference>
<comment type="similarity">
    <text evidence="3 8">Belongs to the acetolactate synthase small subunit family.</text>
</comment>
<dbReference type="InterPro" id="IPR054480">
    <property type="entry name" value="AHAS_small-like_ACT"/>
</dbReference>
<dbReference type="SUPFAM" id="SSF55021">
    <property type="entry name" value="ACT-like"/>
    <property type="match status" value="2"/>
</dbReference>
<evidence type="ECO:0000256" key="4">
    <source>
        <dbReference type="ARBA" id="ARBA00011744"/>
    </source>
</evidence>